<dbReference type="PANTHER" id="PTHR18964">
    <property type="entry name" value="ROK (REPRESSOR, ORF, KINASE) FAMILY"/>
    <property type="match status" value="1"/>
</dbReference>
<dbReference type="SUPFAM" id="SSF53067">
    <property type="entry name" value="Actin-like ATPase domain"/>
    <property type="match status" value="1"/>
</dbReference>
<comment type="caution">
    <text evidence="2">The sequence shown here is derived from an EMBL/GenBank/DDBJ whole genome shotgun (WGS) entry which is preliminary data.</text>
</comment>
<dbReference type="Pfam" id="PF00480">
    <property type="entry name" value="ROK"/>
    <property type="match status" value="1"/>
</dbReference>
<evidence type="ECO:0000313" key="2">
    <source>
        <dbReference type="EMBL" id="KKD38953.1"/>
    </source>
</evidence>
<dbReference type="Gene3D" id="3.30.420.40">
    <property type="match status" value="2"/>
</dbReference>
<dbReference type="AlphaFoldDB" id="A0A0F5YJK0"/>
<dbReference type="RefSeq" id="WP_046277627.1">
    <property type="nucleotide sequence ID" value="NZ_LATL02000235.1"/>
</dbReference>
<accession>A0A0F5YJK0</accession>
<proteinExistence type="inferred from homology"/>
<gene>
    <name evidence="2" type="ORF">WN50_06120</name>
</gene>
<reference evidence="2 3" key="1">
    <citation type="submission" date="2015-06" db="EMBL/GenBank/DDBJ databases">
        <title>Draft genome assembly of filamentous brackish cyanobacterium Limnoraphis robusta strain CS-951.</title>
        <authorList>
            <person name="Willis A."/>
            <person name="Parks M."/>
            <person name="Burford M.A."/>
        </authorList>
    </citation>
    <scope>NUCLEOTIDE SEQUENCE [LARGE SCALE GENOMIC DNA]</scope>
    <source>
        <strain evidence="2 3">CS-951</strain>
    </source>
</reference>
<protein>
    <submittedName>
        <fullName evidence="2">Plasmid partitioning protein ParA</fullName>
    </submittedName>
</protein>
<sequence length="238" mass="25912">MVEYSPEPPRTLAIDIGGSGIKMMVLNLVGEPLTQRARVETPQPATPELVIAAVSELARQQGEFERVSVGFPGVVVRGVTKTAVNLHPEWLDLDFAGKLSQQLGKPVRVANDADIQGLGAISGHGVEFVITLGTGIGTALFLNGRLVPNLEGGHHPFRKGETYEQQLGNATLEKIGKKRWNLRLEKALKTLHRVLNCDRIYLGGGNTKKINFELPNFIEIIPNVTGILGGIRLWESDL</sequence>
<dbReference type="CDD" id="cd24058">
    <property type="entry name" value="ASKHA_NBD_ROK_PPGK"/>
    <property type="match status" value="1"/>
</dbReference>
<comment type="similarity">
    <text evidence="1">Belongs to the ROK (NagC/XylR) family.</text>
</comment>
<dbReference type="InterPro" id="IPR000600">
    <property type="entry name" value="ROK"/>
</dbReference>
<dbReference type="Proteomes" id="UP000033607">
    <property type="component" value="Unassembled WGS sequence"/>
</dbReference>
<evidence type="ECO:0000256" key="1">
    <source>
        <dbReference type="ARBA" id="ARBA00006479"/>
    </source>
</evidence>
<dbReference type="OrthoDB" id="9810372at2"/>
<dbReference type="PATRIC" id="fig|1637645.4.peg.4664"/>
<dbReference type="EMBL" id="LATL02000235">
    <property type="protein sequence ID" value="KKD38953.1"/>
    <property type="molecule type" value="Genomic_DNA"/>
</dbReference>
<name>A0A0F5YJK0_9CYAN</name>
<evidence type="ECO:0000313" key="3">
    <source>
        <dbReference type="Proteomes" id="UP000033607"/>
    </source>
</evidence>
<dbReference type="InterPro" id="IPR043129">
    <property type="entry name" value="ATPase_NBD"/>
</dbReference>
<organism evidence="2 3">
    <name type="scientific">Limnoraphis robusta CS-951</name>
    <dbReference type="NCBI Taxonomy" id="1637645"/>
    <lineage>
        <taxon>Bacteria</taxon>
        <taxon>Bacillati</taxon>
        <taxon>Cyanobacteriota</taxon>
        <taxon>Cyanophyceae</taxon>
        <taxon>Oscillatoriophycideae</taxon>
        <taxon>Oscillatoriales</taxon>
        <taxon>Sirenicapillariaceae</taxon>
        <taxon>Limnoraphis</taxon>
    </lineage>
</organism>